<comment type="caution">
    <text evidence="4">The sequence shown here is derived from an EMBL/GenBank/DDBJ whole genome shotgun (WGS) entry which is preliminary data.</text>
</comment>
<dbReference type="Gene3D" id="1.10.3500.10">
    <property type="entry name" value="Tex N-terminal region-like"/>
    <property type="match status" value="1"/>
</dbReference>
<dbReference type="FunFam" id="2.40.50.140:FF:000051">
    <property type="entry name" value="RNA-binding transcriptional accessory protein"/>
    <property type="match status" value="1"/>
</dbReference>
<dbReference type="Pfam" id="PF16921">
    <property type="entry name" value="Tex_YqgF"/>
    <property type="match status" value="1"/>
</dbReference>
<evidence type="ECO:0000256" key="2">
    <source>
        <dbReference type="SAM" id="Coils"/>
    </source>
</evidence>
<dbReference type="PROSITE" id="PS50126">
    <property type="entry name" value="S1"/>
    <property type="match status" value="1"/>
</dbReference>
<accession>A0AAJ2DKT6</accession>
<dbReference type="InterPro" id="IPR012337">
    <property type="entry name" value="RNaseH-like_sf"/>
</dbReference>
<dbReference type="SUPFAM" id="SSF50249">
    <property type="entry name" value="Nucleic acid-binding proteins"/>
    <property type="match status" value="1"/>
</dbReference>
<dbReference type="SMART" id="SM00732">
    <property type="entry name" value="YqgFc"/>
    <property type="match status" value="1"/>
</dbReference>
<dbReference type="SUPFAM" id="SSF53098">
    <property type="entry name" value="Ribonuclease H-like"/>
    <property type="match status" value="1"/>
</dbReference>
<dbReference type="GO" id="GO:0006412">
    <property type="term" value="P:translation"/>
    <property type="evidence" value="ECO:0007669"/>
    <property type="project" value="TreeGrafter"/>
</dbReference>
<evidence type="ECO:0000313" key="4">
    <source>
        <dbReference type="EMBL" id="MDR4327624.1"/>
    </source>
</evidence>
<dbReference type="FunFam" id="1.10.10.650:FF:000001">
    <property type="entry name" value="S1 RNA-binding domain 1"/>
    <property type="match status" value="1"/>
</dbReference>
<dbReference type="InterPro" id="IPR010994">
    <property type="entry name" value="RuvA_2-like"/>
</dbReference>
<dbReference type="Gene3D" id="2.40.50.140">
    <property type="entry name" value="Nucleic acid-binding proteins"/>
    <property type="match status" value="1"/>
</dbReference>
<dbReference type="Pfam" id="PF09371">
    <property type="entry name" value="Tex_N"/>
    <property type="match status" value="1"/>
</dbReference>
<dbReference type="InterPro" id="IPR037027">
    <property type="entry name" value="YqgF/RNaseH-like_dom_sf"/>
</dbReference>
<evidence type="ECO:0000313" key="5">
    <source>
        <dbReference type="Proteomes" id="UP001248134"/>
    </source>
</evidence>
<dbReference type="Pfam" id="PF12836">
    <property type="entry name" value="HHH_3"/>
    <property type="match status" value="1"/>
</dbReference>
<dbReference type="Pfam" id="PF22706">
    <property type="entry name" value="Tex_central_region"/>
    <property type="match status" value="1"/>
</dbReference>
<dbReference type="InterPro" id="IPR023319">
    <property type="entry name" value="Tex-like_HTH_dom_sf"/>
</dbReference>
<dbReference type="InterPro" id="IPR006641">
    <property type="entry name" value="YqgF/RNaseH-like_dom"/>
</dbReference>
<dbReference type="InterPro" id="IPR041692">
    <property type="entry name" value="HHH_9"/>
</dbReference>
<dbReference type="Pfam" id="PF17674">
    <property type="entry name" value="HHH_9"/>
    <property type="match status" value="1"/>
</dbReference>
<dbReference type="InterPro" id="IPR023323">
    <property type="entry name" value="Tex-like_dom_sf"/>
</dbReference>
<feature type="coiled-coil region" evidence="2">
    <location>
        <begin position="149"/>
        <end position="176"/>
    </location>
</feature>
<dbReference type="PANTHER" id="PTHR10724:SF10">
    <property type="entry name" value="S1 RNA-BINDING DOMAIN-CONTAINING PROTEIN 1"/>
    <property type="match status" value="1"/>
</dbReference>
<dbReference type="SUPFAM" id="SSF158832">
    <property type="entry name" value="Tex N-terminal region-like"/>
    <property type="match status" value="1"/>
</dbReference>
<dbReference type="SMART" id="SM00316">
    <property type="entry name" value="S1"/>
    <property type="match status" value="1"/>
</dbReference>
<dbReference type="InterPro" id="IPR018974">
    <property type="entry name" value="Tex-like_N"/>
</dbReference>
<dbReference type="EMBL" id="VLYX01000018">
    <property type="protein sequence ID" value="MDR4327624.1"/>
    <property type="molecule type" value="Genomic_DNA"/>
</dbReference>
<dbReference type="GO" id="GO:0003729">
    <property type="term" value="F:mRNA binding"/>
    <property type="evidence" value="ECO:0007669"/>
    <property type="project" value="TreeGrafter"/>
</dbReference>
<dbReference type="InterPro" id="IPR012340">
    <property type="entry name" value="NA-bd_OB-fold"/>
</dbReference>
<proteinExistence type="predicted"/>
<dbReference type="InterPro" id="IPR003029">
    <property type="entry name" value="S1_domain"/>
</dbReference>
<dbReference type="FunFam" id="1.10.150.310:FF:000001">
    <property type="entry name" value="RNA-binding transcriptional accessory protein"/>
    <property type="match status" value="1"/>
</dbReference>
<dbReference type="RefSeq" id="WP_003194530.1">
    <property type="nucleotide sequence ID" value="NZ_CM000743.1"/>
</dbReference>
<dbReference type="AlphaFoldDB" id="A0AAJ2DKT6"/>
<sequence length="722" mass="81853">MGMVDNRQALMKMLVKELGFTEKQVRHVIQLTEEGNTVPFIARYRKEWTGSLDEVQIRAILERWQYMMQLEDRKEEVLRLINEKGKLTEDLHHHIVSATKLQEVEDLYRPYKEKRRTKATIAKDKGLEPLAEWLLLFTKEDPTGKAKEFVNAEKEVQSAQEALQGAQDIIAELISDNAAYRSWIRNVTFKKGMIASSVKDEEKDEKNIYEMYYGYEEPLQKIVPHRVLAMNRGEKEEVLKASVVPPTEEIVRFLHKKVIHDVSSESADYVQLAIEDGYKRLIQPSIEREIRKELTEKAEEQAIHIFSENLRNLLLQPPMKGKVVLAVDPAYRTGCKLAVVDDTGKVLHIDVIYPHPPVRKYEDAKAKVVSILEKYQVQMIAIGNGTASRETEEFIVDVLQVVPQDVFYIIVNEAGASVYSASDLAREEFPDLQVEERSAISIGRRLQDPLAELVKIDPKSVGVGQYQHDVSQKRLNESLTFVVETAVNQVGVNVNTASVALLQYVSGLSKTVAKNIVKKREEDGKFTKRTELKGIPRLGAKTYEQCIGFLRILEGKNPLDRTSIHPEQYKNVELLLKSLGLSIDDVGQPHLQKCLEGVELSKLSQEINIGEPTLIDIIDALISPERDLRDELPKPLLKKGILKLEDLKRGMELEGTVRNVVDFGAFVDIGVKQDGLVHISKLSKQFVKHPLDVVSVGQIVKVWVDDVDMKKGRVALAMLPIE</sequence>
<evidence type="ECO:0000259" key="3">
    <source>
        <dbReference type="PROSITE" id="PS50126"/>
    </source>
</evidence>
<reference evidence="4" key="1">
    <citation type="submission" date="2019-07" db="EMBL/GenBank/DDBJ databases">
        <title>Phylogenomic Reclassification of ATCC Bacillus Strains and Various Taxa within the Genus Bacillus.</title>
        <authorList>
            <person name="Riojas M.A."/>
            <person name="Frank A.M."/>
            <person name="Fenn S.L."/>
            <person name="King S.P."/>
            <person name="Brower S.M."/>
            <person name="Hazbon M.H."/>
        </authorList>
    </citation>
    <scope>NUCLEOTIDE SEQUENCE</scope>
    <source>
        <strain evidence="4">NR-12239</strain>
    </source>
</reference>
<keyword evidence="2" id="KW-0175">Coiled coil</keyword>
<dbReference type="PANTHER" id="PTHR10724">
    <property type="entry name" value="30S RIBOSOMAL PROTEIN S1"/>
    <property type="match status" value="1"/>
</dbReference>
<gene>
    <name evidence="4" type="ORF">FOS08_17340</name>
</gene>
<dbReference type="GO" id="GO:0003735">
    <property type="term" value="F:structural constituent of ribosome"/>
    <property type="evidence" value="ECO:0007669"/>
    <property type="project" value="TreeGrafter"/>
</dbReference>
<dbReference type="CDD" id="cd05685">
    <property type="entry name" value="S1_Tex"/>
    <property type="match status" value="1"/>
</dbReference>
<dbReference type="SUPFAM" id="SSF47781">
    <property type="entry name" value="RuvA domain 2-like"/>
    <property type="match status" value="2"/>
</dbReference>
<evidence type="ECO:0000256" key="1">
    <source>
        <dbReference type="ARBA" id="ARBA00002286"/>
    </source>
</evidence>
<dbReference type="InterPro" id="IPR055179">
    <property type="entry name" value="Tex-like_central_region"/>
</dbReference>
<dbReference type="GO" id="GO:0006139">
    <property type="term" value="P:nucleobase-containing compound metabolic process"/>
    <property type="evidence" value="ECO:0007669"/>
    <property type="project" value="InterPro"/>
</dbReference>
<dbReference type="Gene3D" id="1.10.150.310">
    <property type="entry name" value="Tex RuvX-like domain-like"/>
    <property type="match status" value="1"/>
</dbReference>
<dbReference type="GO" id="GO:0005737">
    <property type="term" value="C:cytoplasm"/>
    <property type="evidence" value="ECO:0007669"/>
    <property type="project" value="UniProtKB-ARBA"/>
</dbReference>
<dbReference type="FunFam" id="3.30.420.140:FF:000001">
    <property type="entry name" value="RNA-binding transcriptional accessory protein"/>
    <property type="match status" value="1"/>
</dbReference>
<comment type="function">
    <text evidence="1">Involved in the transposition of the insertion sequence.</text>
</comment>
<dbReference type="Pfam" id="PF00575">
    <property type="entry name" value="S1"/>
    <property type="match status" value="1"/>
</dbReference>
<dbReference type="Gene3D" id="3.30.420.140">
    <property type="entry name" value="YqgF/RNase H-like domain"/>
    <property type="match status" value="1"/>
</dbReference>
<dbReference type="InterPro" id="IPR044146">
    <property type="entry name" value="S1_Tex"/>
</dbReference>
<dbReference type="Proteomes" id="UP001248134">
    <property type="component" value="Unassembled WGS sequence"/>
</dbReference>
<organism evidence="4 5">
    <name type="scientific">Bacillus pseudomycoides</name>
    <dbReference type="NCBI Taxonomy" id="64104"/>
    <lineage>
        <taxon>Bacteria</taxon>
        <taxon>Bacillati</taxon>
        <taxon>Bacillota</taxon>
        <taxon>Bacilli</taxon>
        <taxon>Bacillales</taxon>
        <taxon>Bacillaceae</taxon>
        <taxon>Bacillus</taxon>
        <taxon>Bacillus cereus group</taxon>
    </lineage>
</organism>
<dbReference type="Gene3D" id="1.10.10.650">
    <property type="entry name" value="RuvA domain 2-like"/>
    <property type="match status" value="1"/>
</dbReference>
<name>A0AAJ2DKT6_9BACI</name>
<protein>
    <submittedName>
        <fullName evidence="4">RNA-binding transcriptional accessory protein</fullName>
    </submittedName>
</protein>
<feature type="domain" description="S1 motif" evidence="3">
    <location>
        <begin position="650"/>
        <end position="719"/>
    </location>
</feature>
<dbReference type="InterPro" id="IPR032639">
    <property type="entry name" value="Tex_YqgF"/>
</dbReference>
<dbReference type="InterPro" id="IPR050437">
    <property type="entry name" value="Ribos_protein_bS1-like"/>
</dbReference>